<dbReference type="InterPro" id="IPR000055">
    <property type="entry name" value="Restrct_endonuc_typeI_TRD"/>
</dbReference>
<dbReference type="RefSeq" id="WP_193811819.1">
    <property type="nucleotide sequence ID" value="NZ_CP040442.1"/>
</dbReference>
<reference evidence="5 6" key="1">
    <citation type="submission" date="2019-05" db="EMBL/GenBank/DDBJ databases">
        <title>Chryseobacterium sp. isolated from King George Island, maritime Antarctica.</title>
        <authorList>
            <person name="Peng X."/>
        </authorList>
    </citation>
    <scope>NUCLEOTIDE SEQUENCE [LARGE SCALE GENOMIC DNA]</scope>
    <source>
        <strain evidence="5 6">7-3A</strain>
    </source>
</reference>
<keyword evidence="3" id="KW-0238">DNA-binding</keyword>
<evidence type="ECO:0000256" key="2">
    <source>
        <dbReference type="ARBA" id="ARBA00022747"/>
    </source>
</evidence>
<keyword evidence="6" id="KW-1185">Reference proteome</keyword>
<keyword evidence="2" id="KW-0680">Restriction system</keyword>
<dbReference type="AlphaFoldDB" id="A0A7M2YBL9"/>
<name>A0A7M2YBL9_9FLAO</name>
<keyword evidence="5" id="KW-0540">Nuclease</keyword>
<evidence type="ECO:0000313" key="6">
    <source>
        <dbReference type="Proteomes" id="UP000594195"/>
    </source>
</evidence>
<accession>A0A7M2YBL9</accession>
<evidence type="ECO:0000256" key="3">
    <source>
        <dbReference type="ARBA" id="ARBA00023125"/>
    </source>
</evidence>
<comment type="similarity">
    <text evidence="1">Belongs to the type-I restriction system S methylase family.</text>
</comment>
<evidence type="ECO:0000313" key="5">
    <source>
        <dbReference type="EMBL" id="QOW11648.1"/>
    </source>
</evidence>
<dbReference type="InterPro" id="IPR052021">
    <property type="entry name" value="Type-I_RS_S_subunit"/>
</dbReference>
<feature type="domain" description="Type I restriction modification DNA specificity" evidence="4">
    <location>
        <begin position="41"/>
        <end position="191"/>
    </location>
</feature>
<dbReference type="KEGG" id="kfa:Q73A0000_15330"/>
<dbReference type="InterPro" id="IPR044946">
    <property type="entry name" value="Restrct_endonuc_typeI_TRD_sf"/>
</dbReference>
<keyword evidence="5" id="KW-0378">Hydrolase</keyword>
<proteinExistence type="inferred from homology"/>
<dbReference type="Pfam" id="PF01420">
    <property type="entry name" value="Methylase_S"/>
    <property type="match status" value="1"/>
</dbReference>
<evidence type="ECO:0000259" key="4">
    <source>
        <dbReference type="Pfam" id="PF01420"/>
    </source>
</evidence>
<gene>
    <name evidence="5" type="ORF">Q73A0000_15330</name>
</gene>
<dbReference type="GO" id="GO:0003677">
    <property type="term" value="F:DNA binding"/>
    <property type="evidence" value="ECO:0007669"/>
    <property type="project" value="UniProtKB-KW"/>
</dbReference>
<dbReference type="Proteomes" id="UP000594195">
    <property type="component" value="Chromosome"/>
</dbReference>
<protein>
    <submittedName>
        <fullName evidence="5">Restriction endonuclease subunit S</fullName>
    </submittedName>
</protein>
<dbReference type="GO" id="GO:0004519">
    <property type="term" value="F:endonuclease activity"/>
    <property type="evidence" value="ECO:0007669"/>
    <property type="project" value="UniProtKB-KW"/>
</dbReference>
<sequence>MAKTLYDYWFAQFDFPNENANPYKSSGGEMVYNEVLKRMIPIGWDVKSLHQIATTGSGGTPKSTIKEYYENGIIPWVNSGELNNPFIISTENFITDFGMKNSSAKLFPSNTILMAMYGATAGKTSVISFEASTNQAICAIMPKSNNLFHYTKFVLDDMYQYLINLSTGSARDNLSQDKIKNLDIVIPKEEILISFSSQILFYYRKIENNLKENQQLSNLRDWLLPMLMNGQVKVE</sequence>
<keyword evidence="5" id="KW-0255">Endonuclease</keyword>
<dbReference type="Gene3D" id="3.90.220.20">
    <property type="entry name" value="DNA methylase specificity domains"/>
    <property type="match status" value="1"/>
</dbReference>
<dbReference type="PANTHER" id="PTHR30408">
    <property type="entry name" value="TYPE-1 RESTRICTION ENZYME ECOKI SPECIFICITY PROTEIN"/>
    <property type="match status" value="1"/>
</dbReference>
<organism evidence="5 6">
    <name type="scientific">Kaistella flava</name>
    <name type="common">ex Peng et al. 2021</name>
    <dbReference type="NCBI Taxonomy" id="2038776"/>
    <lineage>
        <taxon>Bacteria</taxon>
        <taxon>Pseudomonadati</taxon>
        <taxon>Bacteroidota</taxon>
        <taxon>Flavobacteriia</taxon>
        <taxon>Flavobacteriales</taxon>
        <taxon>Weeksellaceae</taxon>
        <taxon>Chryseobacterium group</taxon>
        <taxon>Kaistella</taxon>
    </lineage>
</organism>
<dbReference type="GO" id="GO:0009307">
    <property type="term" value="P:DNA restriction-modification system"/>
    <property type="evidence" value="ECO:0007669"/>
    <property type="project" value="UniProtKB-KW"/>
</dbReference>
<dbReference type="SUPFAM" id="SSF116734">
    <property type="entry name" value="DNA methylase specificity domain"/>
    <property type="match status" value="1"/>
</dbReference>
<evidence type="ECO:0000256" key="1">
    <source>
        <dbReference type="ARBA" id="ARBA00010923"/>
    </source>
</evidence>
<dbReference type="PANTHER" id="PTHR30408:SF13">
    <property type="entry name" value="TYPE I RESTRICTION ENZYME HINDI SPECIFICITY SUBUNIT"/>
    <property type="match status" value="1"/>
</dbReference>
<dbReference type="EMBL" id="CP040442">
    <property type="protein sequence ID" value="QOW11648.1"/>
    <property type="molecule type" value="Genomic_DNA"/>
</dbReference>
<dbReference type="REBASE" id="452661">
    <property type="entry name" value="S3.Csp73AORF15305P"/>
</dbReference>